<feature type="compositionally biased region" description="Acidic residues" evidence="1">
    <location>
        <begin position="35"/>
        <end position="45"/>
    </location>
</feature>
<dbReference type="AlphaFoldDB" id="A0AAV6SP56"/>
<evidence type="ECO:0000313" key="3">
    <source>
        <dbReference type="Proteomes" id="UP000693946"/>
    </source>
</evidence>
<organism evidence="2 3">
    <name type="scientific">Solea senegalensis</name>
    <name type="common">Senegalese sole</name>
    <dbReference type="NCBI Taxonomy" id="28829"/>
    <lineage>
        <taxon>Eukaryota</taxon>
        <taxon>Metazoa</taxon>
        <taxon>Chordata</taxon>
        <taxon>Craniata</taxon>
        <taxon>Vertebrata</taxon>
        <taxon>Euteleostomi</taxon>
        <taxon>Actinopterygii</taxon>
        <taxon>Neopterygii</taxon>
        <taxon>Teleostei</taxon>
        <taxon>Neoteleostei</taxon>
        <taxon>Acanthomorphata</taxon>
        <taxon>Carangaria</taxon>
        <taxon>Pleuronectiformes</taxon>
        <taxon>Pleuronectoidei</taxon>
        <taxon>Soleidae</taxon>
        <taxon>Solea</taxon>
    </lineage>
</organism>
<dbReference type="EMBL" id="JAGKHQ010000004">
    <property type="protein sequence ID" value="KAG7518603.1"/>
    <property type="molecule type" value="Genomic_DNA"/>
</dbReference>
<accession>A0AAV6SP56</accession>
<evidence type="ECO:0000256" key="1">
    <source>
        <dbReference type="SAM" id="MobiDB-lite"/>
    </source>
</evidence>
<feature type="region of interest" description="Disordered" evidence="1">
    <location>
        <begin position="23"/>
        <end position="47"/>
    </location>
</feature>
<protein>
    <submittedName>
        <fullName evidence="2">Uncharacterized protein</fullName>
    </submittedName>
</protein>
<comment type="caution">
    <text evidence="2">The sequence shown here is derived from an EMBL/GenBank/DDBJ whole genome shotgun (WGS) entry which is preliminary data.</text>
</comment>
<proteinExistence type="predicted"/>
<evidence type="ECO:0000313" key="2">
    <source>
        <dbReference type="EMBL" id="KAG7518603.1"/>
    </source>
</evidence>
<keyword evidence="3" id="KW-1185">Reference proteome</keyword>
<sequence>MSSAPPPPPLSSNTVRGVVCVTADADSDSRAEARTEEEEEEEEVEGTSCVLCPTHETMKTSQIRRDESTLRQTIDALLNFRFNYGEKQRAVIESEREDAVVESEDEEDEEG</sequence>
<dbReference type="Proteomes" id="UP000693946">
    <property type="component" value="Linkage Group LG12"/>
</dbReference>
<gene>
    <name evidence="2" type="ORF">JOB18_038382</name>
</gene>
<reference evidence="2 3" key="1">
    <citation type="journal article" date="2021" name="Sci. Rep.">
        <title>Chromosome anchoring in Senegalese sole (Solea senegalensis) reveals sex-associated markers and genome rearrangements in flatfish.</title>
        <authorList>
            <person name="Guerrero-Cozar I."/>
            <person name="Gomez-Garrido J."/>
            <person name="Berbel C."/>
            <person name="Martinez-Blanch J.F."/>
            <person name="Alioto T."/>
            <person name="Claros M.G."/>
            <person name="Gagnaire P.A."/>
            <person name="Manchado M."/>
        </authorList>
    </citation>
    <scope>NUCLEOTIDE SEQUENCE [LARGE SCALE GENOMIC DNA]</scope>
    <source>
        <strain evidence="2">Sse05_10M</strain>
    </source>
</reference>
<name>A0AAV6SP56_SOLSE</name>